<feature type="signal peptide" evidence="2">
    <location>
        <begin position="1"/>
        <end position="26"/>
    </location>
</feature>
<evidence type="ECO:0000313" key="5">
    <source>
        <dbReference type="EMBL" id="KAA2251426.1"/>
    </source>
</evidence>
<gene>
    <name evidence="5" type="ORF">F0L68_37065</name>
</gene>
<proteinExistence type="predicted"/>
<feature type="domain" description="Golvesin/Xly CBD-like" evidence="4">
    <location>
        <begin position="869"/>
        <end position="958"/>
    </location>
</feature>
<evidence type="ECO:0000256" key="2">
    <source>
        <dbReference type="SAM" id="SignalP"/>
    </source>
</evidence>
<feature type="compositionally biased region" description="Low complexity" evidence="1">
    <location>
        <begin position="34"/>
        <end position="45"/>
    </location>
</feature>
<dbReference type="Pfam" id="PF14200">
    <property type="entry name" value="RicinB_lectin_2"/>
    <property type="match status" value="1"/>
</dbReference>
<comment type="caution">
    <text evidence="5">The sequence shown here is derived from an EMBL/GenBank/DDBJ whole genome shotgun (WGS) entry which is preliminary data.</text>
</comment>
<feature type="domain" description="Ricin B lectin" evidence="3">
    <location>
        <begin position="1025"/>
        <end position="1107"/>
    </location>
</feature>
<evidence type="ECO:0000259" key="4">
    <source>
        <dbReference type="Pfam" id="PF25275"/>
    </source>
</evidence>
<keyword evidence="6" id="KW-1185">Reference proteome</keyword>
<dbReference type="PROSITE" id="PS50231">
    <property type="entry name" value="RICIN_B_LECTIN"/>
    <property type="match status" value="1"/>
</dbReference>
<name>A0A5B2WLK2_9PSEU</name>
<dbReference type="EMBL" id="VUOB01000078">
    <property type="protein sequence ID" value="KAA2251426.1"/>
    <property type="molecule type" value="Genomic_DNA"/>
</dbReference>
<dbReference type="AlphaFoldDB" id="A0A5B2WLK2"/>
<reference evidence="5 6" key="1">
    <citation type="submission" date="2019-09" db="EMBL/GenBank/DDBJ databases">
        <title>Goodfellowia gen. nov., a new genus of the Pseudonocardineae related to Actinoalloteichus, containing Goodfellowia coeruleoviolacea gen. nov., comb. nov. gen. nov., comb. nov.</title>
        <authorList>
            <person name="Labeda D."/>
        </authorList>
    </citation>
    <scope>NUCLEOTIDE SEQUENCE [LARGE SCALE GENOMIC DNA]</scope>
    <source>
        <strain evidence="5 6">AN110305</strain>
    </source>
</reference>
<dbReference type="RefSeq" id="WP_149854587.1">
    <property type="nucleotide sequence ID" value="NZ_VUOB01000078.1"/>
</dbReference>
<dbReference type="SUPFAM" id="SSF50370">
    <property type="entry name" value="Ricin B-like lectins"/>
    <property type="match status" value="1"/>
</dbReference>
<accession>A0A5B2WLK2</accession>
<dbReference type="InterPro" id="IPR035992">
    <property type="entry name" value="Ricin_B-like_lectins"/>
</dbReference>
<evidence type="ECO:0000256" key="1">
    <source>
        <dbReference type="SAM" id="MobiDB-lite"/>
    </source>
</evidence>
<dbReference type="OrthoDB" id="5503950at2"/>
<feature type="chain" id="PRO_5023125333" evidence="2">
    <location>
        <begin position="27"/>
        <end position="1125"/>
    </location>
</feature>
<reference evidence="5 6" key="2">
    <citation type="submission" date="2019-09" db="EMBL/GenBank/DDBJ databases">
        <authorList>
            <person name="Jin C."/>
        </authorList>
    </citation>
    <scope>NUCLEOTIDE SEQUENCE [LARGE SCALE GENOMIC DNA]</scope>
    <source>
        <strain evidence="5 6">AN110305</strain>
    </source>
</reference>
<dbReference type="Proteomes" id="UP000323454">
    <property type="component" value="Unassembled WGS sequence"/>
</dbReference>
<evidence type="ECO:0000313" key="6">
    <source>
        <dbReference type="Proteomes" id="UP000323454"/>
    </source>
</evidence>
<feature type="region of interest" description="Disordered" evidence="1">
    <location>
        <begin position="27"/>
        <end position="63"/>
    </location>
</feature>
<sequence>MRRTWAKAALCAAVALVISPISVAQAAPNPDGNQPKPGAAQAGQPAKPPVEPPVVDASKRDELLGRGWQSSGDRLWTTNGDMTGFHVMVAEARTGYSWRTVATLSQPGVDADQWIGNACVTGSGKRAVVVYAPRTFTNKESLFRRGGYTAVVDLVSGAVTTLPVRTTLAYYNPGCGIGETTVLTQSTDEAAGRTGMRTVDTVTGALTDRVEQTGQITSAVPTSKGIVAADATGLVRIAQNGTQTRLAETSGTAYRLRPDADGGVVFMDRTGDTARVRRVVEPGQAAATLATGPATDLGLAEGPAGKVFLTGKPTKVESLPGVVTRLDVPGNAQVSTQGETVVTDVRLADKAAGSPSANPTVPDRVHIAANSTKTGKQIGFTVDPAAGLTPRSSPVDADHVCAVPRNDPTVQVYQPKPKQVEWAADMAVKGDLIVTRGSNWHNNGISAYTPQGMFPPVALKNTNNGQVPAQVLLGILGQESNLWQASRYTMPGEYGNAQIGNYYGVNIYNATEADDWDIDWSKSDCGYGVSQLTDGMRLPGKPSPSNPNDVPLPHEQQVAIGTDYAANVAAGLQLLQKKWNALQDLNMKINDNDPSKIENWFFAAWAYNSGIHSASEPGADGASGLGWTNNPANPDYDINRGPFGMNPHDFATPQYWPYPEKVMGFAANPPSGWESPGNEVPFFRAAWWNGTDNPDPNDTSSAAYNRATVKPPSMLFCSDSNNCGLTLPRCGRADFKCWWHDSAKWKTDCGYLCGNEYIRYDYPAYAGEPDAGVSYPPKCDATGPVTRPGIDESLIIDDLPATVTPVRDNNCARPIASGSFDLAFGTDSAGREASKIDLHQIGGGLGAHFWMSHTRSDGDLAQKLKVAGTWTLGKKLQGRSTVSVFIPGRTGRTTAAHYEITTATGVVPIDISQNSNGGDAWISLGEFNFDNAPIVRLTNIAAGGTGSDLVVYDAVAFTPPAYIAQPNDRITRVVNENSAKCLVLNNQVDTVSPAKQRTCSNNFTDNWVVRYIGHHTDASSKLELNDYQIINRGSGTCLEVAGGRLDDGAPAEAGACDGTGAKHSQIWSGSISMGSSPVVGAPFYNWQSGKCLKVANGSTADDATIVQSTCDWSPAPPDYSMTWDF</sequence>
<dbReference type="Pfam" id="PF25275">
    <property type="entry name" value="Golvesin_C"/>
    <property type="match status" value="1"/>
</dbReference>
<dbReference type="InterPro" id="IPR033803">
    <property type="entry name" value="CBD-like_Golvesin-Xly"/>
</dbReference>
<evidence type="ECO:0000259" key="3">
    <source>
        <dbReference type="Pfam" id="PF14200"/>
    </source>
</evidence>
<dbReference type="Gene3D" id="2.80.10.50">
    <property type="match status" value="1"/>
</dbReference>
<protein>
    <submittedName>
        <fullName evidence="5">Uncharacterized protein</fullName>
    </submittedName>
</protein>
<organism evidence="5 6">
    <name type="scientific">Solihabitans fulvus</name>
    <dbReference type="NCBI Taxonomy" id="1892852"/>
    <lineage>
        <taxon>Bacteria</taxon>
        <taxon>Bacillati</taxon>
        <taxon>Actinomycetota</taxon>
        <taxon>Actinomycetes</taxon>
        <taxon>Pseudonocardiales</taxon>
        <taxon>Pseudonocardiaceae</taxon>
        <taxon>Solihabitans</taxon>
    </lineage>
</organism>
<dbReference type="CDD" id="cd00161">
    <property type="entry name" value="beta-trefoil_Ricin-like"/>
    <property type="match status" value="1"/>
</dbReference>
<keyword evidence="2" id="KW-0732">Signal</keyword>
<dbReference type="InterPro" id="IPR000772">
    <property type="entry name" value="Ricin_B_lectin"/>
</dbReference>